<feature type="transmembrane region" description="Helical" evidence="1">
    <location>
        <begin position="29"/>
        <end position="52"/>
    </location>
</feature>
<feature type="transmembrane region" description="Helical" evidence="1">
    <location>
        <begin position="440"/>
        <end position="461"/>
    </location>
</feature>
<feature type="transmembrane region" description="Helical" evidence="1">
    <location>
        <begin position="404"/>
        <end position="428"/>
    </location>
</feature>
<feature type="transmembrane region" description="Helical" evidence="1">
    <location>
        <begin position="283"/>
        <end position="305"/>
    </location>
</feature>
<name>A0A3D9VCJ9_THECX</name>
<keyword evidence="1" id="KW-1133">Transmembrane helix</keyword>
<feature type="transmembrane region" description="Helical" evidence="1">
    <location>
        <begin position="99"/>
        <end position="121"/>
    </location>
</feature>
<evidence type="ECO:0000313" key="2">
    <source>
        <dbReference type="EMBL" id="REF35021.1"/>
    </source>
</evidence>
<dbReference type="NCBIfam" id="NF037982">
    <property type="entry name" value="Nramp_1"/>
    <property type="match status" value="1"/>
</dbReference>
<feature type="transmembrane region" description="Helical" evidence="1">
    <location>
        <begin position="58"/>
        <end position="78"/>
    </location>
</feature>
<proteinExistence type="predicted"/>
<dbReference type="RefSeq" id="WP_115848879.1">
    <property type="nucleotide sequence ID" value="NZ_QTUC01000001.1"/>
</dbReference>
<dbReference type="OrthoDB" id="3496044at2"/>
<evidence type="ECO:0000256" key="1">
    <source>
        <dbReference type="SAM" id="Phobius"/>
    </source>
</evidence>
<accession>A0A3D9VCJ9</accession>
<keyword evidence="1" id="KW-0472">Membrane</keyword>
<evidence type="ECO:0000313" key="3">
    <source>
        <dbReference type="Proteomes" id="UP000256485"/>
    </source>
</evidence>
<keyword evidence="1" id="KW-0812">Transmembrane</keyword>
<dbReference type="AlphaFoldDB" id="A0A3D9VCJ9"/>
<keyword evidence="3" id="KW-1185">Reference proteome</keyword>
<organism evidence="2 3">
    <name type="scientific">Thermasporomyces composti</name>
    <dbReference type="NCBI Taxonomy" id="696763"/>
    <lineage>
        <taxon>Bacteria</taxon>
        <taxon>Bacillati</taxon>
        <taxon>Actinomycetota</taxon>
        <taxon>Actinomycetes</taxon>
        <taxon>Propionibacteriales</taxon>
        <taxon>Nocardioidaceae</taxon>
        <taxon>Thermasporomyces</taxon>
    </lineage>
</organism>
<feature type="transmembrane region" description="Helical" evidence="1">
    <location>
        <begin position="167"/>
        <end position="187"/>
    </location>
</feature>
<reference evidence="2 3" key="1">
    <citation type="submission" date="2018-08" db="EMBL/GenBank/DDBJ databases">
        <title>Sequencing the genomes of 1000 actinobacteria strains.</title>
        <authorList>
            <person name="Klenk H.-P."/>
        </authorList>
    </citation>
    <scope>NUCLEOTIDE SEQUENCE [LARGE SCALE GENOMIC DNA]</scope>
    <source>
        <strain evidence="2 3">DSM 22891</strain>
    </source>
</reference>
<sequence>MTTAPEIPSRHLPPVTYRPMPEAPSFRKVMGPGIVLVAGAVGSGEFLVWPYVASHEGLGLLWAAVLGVCLQFFVNTEVQRYTLATGETAITGFTRLWRPWGLLFATLPLVGFLFPGIAVGAATTLNYAFGVDVLLCAIVGLLLVGVAFSLSPVVYQTLEKFQTVMTAVVLAFLAVATVVCTSLGDWAEAARGVVSVGTLPEAIEPAVFFSALVYAGSGGLGNLAVANWIRDKNWGMGAYVPRIVSPITGAETAAPALGHLFPQDPENIGRFRRWWRLANREQLVLFVGIGVATIVALSVLAHSTVGGARVDEKDLAFVRVEGAVLAERVGDWFGTAFFLVGFCILFSTVIGNLDIAGRVVADVWKVDRLHDSVFWSESKLYLLTVWAQVLIGIAILVLGLEQPLILISISGVIGGLVLFASTALLIRLNRTLPAAIRLRGVRLVMMTATALFYGAFAVHVICTTV</sequence>
<gene>
    <name evidence="2" type="ORF">DFJ64_0390</name>
</gene>
<feature type="transmembrane region" description="Helical" evidence="1">
    <location>
        <begin position="207"/>
        <end position="229"/>
    </location>
</feature>
<feature type="transmembrane region" description="Helical" evidence="1">
    <location>
        <begin position="380"/>
        <end position="398"/>
    </location>
</feature>
<feature type="transmembrane region" description="Helical" evidence="1">
    <location>
        <begin position="127"/>
        <end position="155"/>
    </location>
</feature>
<dbReference type="Proteomes" id="UP000256485">
    <property type="component" value="Unassembled WGS sequence"/>
</dbReference>
<comment type="caution">
    <text evidence="2">The sequence shown here is derived from an EMBL/GenBank/DDBJ whole genome shotgun (WGS) entry which is preliminary data.</text>
</comment>
<evidence type="ECO:0008006" key="4">
    <source>
        <dbReference type="Google" id="ProtNLM"/>
    </source>
</evidence>
<dbReference type="EMBL" id="QTUC01000001">
    <property type="protein sequence ID" value="REF35021.1"/>
    <property type="molecule type" value="Genomic_DNA"/>
</dbReference>
<feature type="transmembrane region" description="Helical" evidence="1">
    <location>
        <begin position="336"/>
        <end position="360"/>
    </location>
</feature>
<protein>
    <recommendedName>
        <fullName evidence="4">Mn2+/Fe2+ NRAMP family transporter</fullName>
    </recommendedName>
</protein>